<dbReference type="NCBIfam" id="NF005209">
    <property type="entry name" value="PRK06680.1"/>
    <property type="match status" value="1"/>
</dbReference>
<dbReference type="Pfam" id="PF01063">
    <property type="entry name" value="Aminotran_4"/>
    <property type="match status" value="1"/>
</dbReference>
<dbReference type="InterPro" id="IPR043132">
    <property type="entry name" value="BCAT-like_C"/>
</dbReference>
<dbReference type="EC" id="2.6.1.21" evidence="8"/>
<dbReference type="InterPro" id="IPR005784">
    <property type="entry name" value="D_amino_transT"/>
</dbReference>
<dbReference type="GO" id="GO:0047810">
    <property type="term" value="F:D-alanine-2-oxoglutarate aminotransferase activity"/>
    <property type="evidence" value="ECO:0007669"/>
    <property type="project" value="UniProtKB-EC"/>
</dbReference>
<keyword evidence="13" id="KW-0100">Branched-chain amino acid biosynthesis</keyword>
<dbReference type="OrthoDB" id="9805628at2"/>
<evidence type="ECO:0000256" key="1">
    <source>
        <dbReference type="ARBA" id="ARBA00001933"/>
    </source>
</evidence>
<dbReference type="SUPFAM" id="SSF56752">
    <property type="entry name" value="D-aminoacid aminotransferase-like PLP-dependent enzymes"/>
    <property type="match status" value="1"/>
</dbReference>
<evidence type="ECO:0000256" key="16">
    <source>
        <dbReference type="ARBA" id="ARBA00033391"/>
    </source>
</evidence>
<gene>
    <name evidence="21" type="primary">dat</name>
    <name evidence="21" type="ORF">FKG95_16180</name>
</gene>
<dbReference type="GO" id="GO:0005829">
    <property type="term" value="C:cytosol"/>
    <property type="evidence" value="ECO:0007669"/>
    <property type="project" value="TreeGrafter"/>
</dbReference>
<evidence type="ECO:0000256" key="19">
    <source>
        <dbReference type="ARBA" id="ARBA00048798"/>
    </source>
</evidence>
<comment type="pathway">
    <text evidence="5">Amino-acid biosynthesis; L-leucine biosynthesis; L-leucine from 3-methyl-2-oxobutanoate: step 4/4.</text>
</comment>
<evidence type="ECO:0000256" key="18">
    <source>
        <dbReference type="ARBA" id="ARBA00048212"/>
    </source>
</evidence>
<dbReference type="InterPro" id="IPR050571">
    <property type="entry name" value="Class-IV_PLP-Dep_Aminotrnsfr"/>
</dbReference>
<comment type="catalytic activity">
    <reaction evidence="17">
        <text>D-alanine + 2-oxoglutarate = D-glutamate + pyruvate</text>
        <dbReference type="Rhea" id="RHEA:15869"/>
        <dbReference type="ChEBI" id="CHEBI:15361"/>
        <dbReference type="ChEBI" id="CHEBI:16810"/>
        <dbReference type="ChEBI" id="CHEBI:29986"/>
        <dbReference type="ChEBI" id="CHEBI:57416"/>
        <dbReference type="EC" id="2.6.1.21"/>
    </reaction>
</comment>
<comment type="pathway">
    <text evidence="3">Amino-acid biosynthesis; L-isoleucine biosynthesis; L-isoleucine from 2-oxobutanoate: step 4/4.</text>
</comment>
<dbReference type="AlphaFoldDB" id="A0A545TPT6"/>
<evidence type="ECO:0000256" key="12">
    <source>
        <dbReference type="ARBA" id="ARBA00022898"/>
    </source>
</evidence>
<dbReference type="GO" id="GO:0052655">
    <property type="term" value="F:L-valine-2-oxoglutarate transaminase activity"/>
    <property type="evidence" value="ECO:0007669"/>
    <property type="project" value="RHEA"/>
</dbReference>
<evidence type="ECO:0000256" key="14">
    <source>
        <dbReference type="ARBA" id="ARBA00030138"/>
    </source>
</evidence>
<evidence type="ECO:0000256" key="8">
    <source>
        <dbReference type="ARBA" id="ARBA00012874"/>
    </source>
</evidence>
<evidence type="ECO:0000256" key="2">
    <source>
        <dbReference type="ARBA" id="ARBA00003109"/>
    </source>
</evidence>
<dbReference type="InterPro" id="IPR001544">
    <property type="entry name" value="Aminotrans_IV"/>
</dbReference>
<comment type="caution">
    <text evidence="21">The sequence shown here is derived from an EMBL/GenBank/DDBJ whole genome shotgun (WGS) entry which is preliminary data.</text>
</comment>
<comment type="similarity">
    <text evidence="6">Belongs to the class-IV pyridoxal-phosphate-dependent aminotransferase family.</text>
</comment>
<evidence type="ECO:0000256" key="5">
    <source>
        <dbReference type="ARBA" id="ARBA00005072"/>
    </source>
</evidence>
<evidence type="ECO:0000313" key="21">
    <source>
        <dbReference type="EMBL" id="TQV79198.1"/>
    </source>
</evidence>
<dbReference type="NCBIfam" id="TIGR01121">
    <property type="entry name" value="D_amino_aminoT"/>
    <property type="match status" value="1"/>
</dbReference>
<dbReference type="CDD" id="cd01558">
    <property type="entry name" value="D-AAT_like"/>
    <property type="match status" value="1"/>
</dbReference>
<dbReference type="Gene3D" id="3.30.470.10">
    <property type="match status" value="1"/>
</dbReference>
<dbReference type="GO" id="GO:0030170">
    <property type="term" value="F:pyridoxal phosphate binding"/>
    <property type="evidence" value="ECO:0007669"/>
    <property type="project" value="InterPro"/>
</dbReference>
<evidence type="ECO:0000256" key="3">
    <source>
        <dbReference type="ARBA" id="ARBA00004824"/>
    </source>
</evidence>
<keyword evidence="22" id="KW-1185">Reference proteome</keyword>
<comment type="catalytic activity">
    <reaction evidence="18">
        <text>L-valine + 2-oxoglutarate = 3-methyl-2-oxobutanoate + L-glutamate</text>
        <dbReference type="Rhea" id="RHEA:24813"/>
        <dbReference type="ChEBI" id="CHEBI:11851"/>
        <dbReference type="ChEBI" id="CHEBI:16810"/>
        <dbReference type="ChEBI" id="CHEBI:29985"/>
        <dbReference type="ChEBI" id="CHEBI:57762"/>
        <dbReference type="EC" id="2.6.1.42"/>
    </reaction>
</comment>
<comment type="cofactor">
    <cofactor evidence="1">
        <name>pyridoxal 5'-phosphate</name>
        <dbReference type="ChEBI" id="CHEBI:597326"/>
    </cofactor>
</comment>
<dbReference type="PANTHER" id="PTHR42743:SF11">
    <property type="entry name" value="AMINODEOXYCHORISMATE LYASE"/>
    <property type="match status" value="1"/>
</dbReference>
<dbReference type="InterPro" id="IPR043131">
    <property type="entry name" value="BCAT-like_N"/>
</dbReference>
<reference evidence="21 22" key="1">
    <citation type="submission" date="2019-06" db="EMBL/GenBank/DDBJ databases">
        <title>Whole genome sequence for Rhodospirillaceae sp. R148.</title>
        <authorList>
            <person name="Wang G."/>
        </authorList>
    </citation>
    <scope>NUCLEOTIDE SEQUENCE [LARGE SCALE GENOMIC DNA]</scope>
    <source>
        <strain evidence="21 22">R148</strain>
    </source>
</reference>
<keyword evidence="21" id="KW-0808">Transferase</keyword>
<evidence type="ECO:0000256" key="15">
    <source>
        <dbReference type="ARBA" id="ARBA00033316"/>
    </source>
</evidence>
<evidence type="ECO:0000256" key="4">
    <source>
        <dbReference type="ARBA" id="ARBA00004931"/>
    </source>
</evidence>
<keyword evidence="12" id="KW-0663">Pyridoxal phosphate</keyword>
<dbReference type="GO" id="GO:0046416">
    <property type="term" value="P:D-amino acid metabolic process"/>
    <property type="evidence" value="ECO:0007669"/>
    <property type="project" value="InterPro"/>
</dbReference>
<evidence type="ECO:0000256" key="9">
    <source>
        <dbReference type="ARBA" id="ARBA00013053"/>
    </source>
</evidence>
<dbReference type="InterPro" id="IPR036038">
    <property type="entry name" value="Aminotransferase-like"/>
</dbReference>
<evidence type="ECO:0000256" key="6">
    <source>
        <dbReference type="ARBA" id="ARBA00009320"/>
    </source>
</evidence>
<accession>A0A545TPT6</accession>
<name>A0A545TPT6_9PROT</name>
<dbReference type="PANTHER" id="PTHR42743">
    <property type="entry name" value="AMINO-ACID AMINOTRANSFERASE"/>
    <property type="match status" value="1"/>
</dbReference>
<keyword evidence="13" id="KW-0028">Amino-acid biosynthesis</keyword>
<comment type="function">
    <text evidence="2">Acts on leucine, isoleucine and valine.</text>
</comment>
<keyword evidence="21" id="KW-0032">Aminotransferase</keyword>
<dbReference type="Proteomes" id="UP000315252">
    <property type="component" value="Unassembled WGS sequence"/>
</dbReference>
<evidence type="ECO:0000256" key="10">
    <source>
        <dbReference type="ARBA" id="ARBA00014472"/>
    </source>
</evidence>
<evidence type="ECO:0000256" key="20">
    <source>
        <dbReference type="ARBA" id="ARBA00049229"/>
    </source>
</evidence>
<comment type="subunit">
    <text evidence="7">Homodimer.</text>
</comment>
<dbReference type="RefSeq" id="WP_142897422.1">
    <property type="nucleotide sequence ID" value="NZ_ML660056.1"/>
</dbReference>
<protein>
    <recommendedName>
        <fullName evidence="11">D-alanine aminotransferase</fullName>
        <ecNumber evidence="8">2.6.1.21</ecNumber>
        <ecNumber evidence="9">2.6.1.42</ecNumber>
    </recommendedName>
    <alternativeName>
        <fullName evidence="16">D-amino acid aminotransferase</fullName>
    </alternativeName>
    <alternativeName>
        <fullName evidence="14">D-amino acid transaminase</fullName>
    </alternativeName>
    <alternativeName>
        <fullName evidence="15">D-aspartate aminotransferase</fullName>
    </alternativeName>
    <alternativeName>
        <fullName evidence="10">Probable branched-chain-amino-acid aminotransferase</fullName>
    </alternativeName>
</protein>
<dbReference type="GO" id="GO:0008652">
    <property type="term" value="P:amino acid biosynthetic process"/>
    <property type="evidence" value="ECO:0007669"/>
    <property type="project" value="UniProtKB-ARBA"/>
</dbReference>
<evidence type="ECO:0000256" key="11">
    <source>
        <dbReference type="ARBA" id="ARBA00021779"/>
    </source>
</evidence>
<evidence type="ECO:0000256" key="7">
    <source>
        <dbReference type="ARBA" id="ARBA00011738"/>
    </source>
</evidence>
<sequence>MPRQAYVNGRYTPHNDAAVHIEDRGYQFADGVYEVVPVYNGILVDEEPHLDRLERSLRELQIEMPMSRAAMKLVSRELMRRNNLSRGFVYMQITRGVAPRDHKFPTKPTAPALVMTTRQMKPHSAEALEKGVKVITLRDIRWERCDIKSVSLLPNVLGKQAAAEAGAYEAWQIDDEDNITEGTSANAWIVTDSDTVVTRHANNGILNGITRMALLDLIEKEGFTLEERPFSVEEARAAREAFVTSSSSFVMPVTQIDDKPVGNGHPGLLTMKLRETYIAYMNSLKEAG</sequence>
<comment type="pathway">
    <text evidence="4">Amino-acid biosynthesis; L-valine biosynthesis; L-valine from pyruvate: step 4/4.</text>
</comment>
<dbReference type="EC" id="2.6.1.42" evidence="9"/>
<dbReference type="FunFam" id="3.20.10.10:FF:000002">
    <property type="entry name" value="D-alanine aminotransferase"/>
    <property type="match status" value="1"/>
</dbReference>
<dbReference type="GO" id="GO:0009082">
    <property type="term" value="P:branched-chain amino acid biosynthetic process"/>
    <property type="evidence" value="ECO:0007669"/>
    <property type="project" value="UniProtKB-KW"/>
</dbReference>
<proteinExistence type="inferred from homology"/>
<dbReference type="GO" id="GO:0052654">
    <property type="term" value="F:L-leucine-2-oxoglutarate transaminase activity"/>
    <property type="evidence" value="ECO:0007669"/>
    <property type="project" value="RHEA"/>
</dbReference>
<dbReference type="Gene3D" id="3.20.10.10">
    <property type="entry name" value="D-amino Acid Aminotransferase, subunit A, domain 2"/>
    <property type="match status" value="1"/>
</dbReference>
<evidence type="ECO:0000256" key="13">
    <source>
        <dbReference type="ARBA" id="ARBA00023304"/>
    </source>
</evidence>
<dbReference type="GO" id="GO:0052656">
    <property type="term" value="F:L-isoleucine-2-oxoglutarate transaminase activity"/>
    <property type="evidence" value="ECO:0007669"/>
    <property type="project" value="RHEA"/>
</dbReference>
<comment type="catalytic activity">
    <reaction evidence="20">
        <text>L-leucine + 2-oxoglutarate = 4-methyl-2-oxopentanoate + L-glutamate</text>
        <dbReference type="Rhea" id="RHEA:18321"/>
        <dbReference type="ChEBI" id="CHEBI:16810"/>
        <dbReference type="ChEBI" id="CHEBI:17865"/>
        <dbReference type="ChEBI" id="CHEBI:29985"/>
        <dbReference type="ChEBI" id="CHEBI:57427"/>
        <dbReference type="EC" id="2.6.1.42"/>
    </reaction>
</comment>
<evidence type="ECO:0000256" key="17">
    <source>
        <dbReference type="ARBA" id="ARBA00047911"/>
    </source>
</evidence>
<comment type="catalytic activity">
    <reaction evidence="19">
        <text>L-isoleucine + 2-oxoglutarate = (S)-3-methyl-2-oxopentanoate + L-glutamate</text>
        <dbReference type="Rhea" id="RHEA:24801"/>
        <dbReference type="ChEBI" id="CHEBI:16810"/>
        <dbReference type="ChEBI" id="CHEBI:29985"/>
        <dbReference type="ChEBI" id="CHEBI:35146"/>
        <dbReference type="ChEBI" id="CHEBI:58045"/>
        <dbReference type="EC" id="2.6.1.42"/>
    </reaction>
</comment>
<organism evidence="21 22">
    <name type="scientific">Denitrobaculum tricleocarpae</name>
    <dbReference type="NCBI Taxonomy" id="2591009"/>
    <lineage>
        <taxon>Bacteria</taxon>
        <taxon>Pseudomonadati</taxon>
        <taxon>Pseudomonadota</taxon>
        <taxon>Alphaproteobacteria</taxon>
        <taxon>Rhodospirillales</taxon>
        <taxon>Rhodospirillaceae</taxon>
        <taxon>Denitrobaculum</taxon>
    </lineage>
</organism>
<evidence type="ECO:0000313" key="22">
    <source>
        <dbReference type="Proteomes" id="UP000315252"/>
    </source>
</evidence>
<dbReference type="EMBL" id="VHSH01000005">
    <property type="protein sequence ID" value="TQV79198.1"/>
    <property type="molecule type" value="Genomic_DNA"/>
</dbReference>